<dbReference type="PANTHER" id="PTHR34406:SF1">
    <property type="entry name" value="PROTEIN YCEI"/>
    <property type="match status" value="1"/>
</dbReference>
<proteinExistence type="predicted"/>
<evidence type="ECO:0000313" key="2">
    <source>
        <dbReference type="EMBL" id="SUZ61960.1"/>
    </source>
</evidence>
<feature type="domain" description="Lipid/polyisoprenoid-binding YceI-like" evidence="1">
    <location>
        <begin position="27"/>
        <end position="183"/>
    </location>
</feature>
<accession>A0A381P518</accession>
<sequence length="184" mass="20850">MIKNYFSIIIILLYTTTSFAQEFKLKKLYADKNKSGITYAMNHPLHSWTGVSNNMLSVILLDTSNMEINELAVVVKIASFDSKNSNRDSNTIEVTEALKYPNVSLSSKSIKQVNDKLTVKGTLKFHGVSKEIIFDAEKKIIKDEIKVTGNFEILMTDFKIKPPKLLGITTDKDIKLSFTVFYKL</sequence>
<dbReference type="Pfam" id="PF04264">
    <property type="entry name" value="YceI"/>
    <property type="match status" value="1"/>
</dbReference>
<dbReference type="SUPFAM" id="SSF101874">
    <property type="entry name" value="YceI-like"/>
    <property type="match status" value="1"/>
</dbReference>
<gene>
    <name evidence="2" type="ORF">METZ01_LOCUS14814</name>
</gene>
<dbReference type="EMBL" id="UINC01000838">
    <property type="protein sequence ID" value="SUZ61960.1"/>
    <property type="molecule type" value="Genomic_DNA"/>
</dbReference>
<dbReference type="AlphaFoldDB" id="A0A381P518"/>
<dbReference type="InterPro" id="IPR036761">
    <property type="entry name" value="TTHA0802/YceI-like_sf"/>
</dbReference>
<dbReference type="SMART" id="SM00867">
    <property type="entry name" value="YceI"/>
    <property type="match status" value="1"/>
</dbReference>
<reference evidence="2" key="1">
    <citation type="submission" date="2018-05" db="EMBL/GenBank/DDBJ databases">
        <authorList>
            <person name="Lanie J.A."/>
            <person name="Ng W.-L."/>
            <person name="Kazmierczak K.M."/>
            <person name="Andrzejewski T.M."/>
            <person name="Davidsen T.M."/>
            <person name="Wayne K.J."/>
            <person name="Tettelin H."/>
            <person name="Glass J.I."/>
            <person name="Rusch D."/>
            <person name="Podicherti R."/>
            <person name="Tsui H.-C.T."/>
            <person name="Winkler M.E."/>
        </authorList>
    </citation>
    <scope>NUCLEOTIDE SEQUENCE</scope>
</reference>
<organism evidence="2">
    <name type="scientific">marine metagenome</name>
    <dbReference type="NCBI Taxonomy" id="408172"/>
    <lineage>
        <taxon>unclassified sequences</taxon>
        <taxon>metagenomes</taxon>
        <taxon>ecological metagenomes</taxon>
    </lineage>
</organism>
<dbReference type="Gene3D" id="2.40.128.110">
    <property type="entry name" value="Lipid/polyisoprenoid-binding, YceI-like"/>
    <property type="match status" value="1"/>
</dbReference>
<protein>
    <recommendedName>
        <fullName evidence="1">Lipid/polyisoprenoid-binding YceI-like domain-containing protein</fullName>
    </recommendedName>
</protein>
<evidence type="ECO:0000259" key="1">
    <source>
        <dbReference type="SMART" id="SM00867"/>
    </source>
</evidence>
<dbReference type="PANTHER" id="PTHR34406">
    <property type="entry name" value="PROTEIN YCEI"/>
    <property type="match status" value="1"/>
</dbReference>
<dbReference type="InterPro" id="IPR007372">
    <property type="entry name" value="Lipid/polyisoprenoid-bd_YceI"/>
</dbReference>
<name>A0A381P518_9ZZZZ</name>